<reference evidence="1 2" key="3">
    <citation type="journal article" date="2013" name="Rice">
        <title>Improvement of the Oryza sativa Nipponbare reference genome using next generation sequence and optical map data.</title>
        <authorList>
            <person name="Kawahara Y."/>
            <person name="de la Bastide M."/>
            <person name="Hamilton J.P."/>
            <person name="Kanamori H."/>
            <person name="McCombie W.R."/>
            <person name="Ouyang S."/>
            <person name="Schwartz D.C."/>
            <person name="Tanaka T."/>
            <person name="Wu J."/>
            <person name="Zhou S."/>
            <person name="Childs K.L."/>
            <person name="Davidson R.M."/>
            <person name="Lin H."/>
            <person name="Quesada-Ocampo L."/>
            <person name="Vaillancourt B."/>
            <person name="Sakai H."/>
            <person name="Lee S.S."/>
            <person name="Kim J."/>
            <person name="Numa H."/>
            <person name="Itoh T."/>
            <person name="Buell C.R."/>
            <person name="Matsumoto T."/>
        </authorList>
    </citation>
    <scope>NUCLEOTIDE SEQUENCE [LARGE SCALE GENOMIC DNA]</scope>
    <source>
        <strain evidence="2">cv. Nipponbare</strain>
    </source>
</reference>
<feature type="non-terminal residue" evidence="1">
    <location>
        <position position="1"/>
    </location>
</feature>
<accession>A0A0P0YAS7</accession>
<dbReference type="InParanoid" id="A0A0P0YAS7"/>
<evidence type="ECO:0000313" key="1">
    <source>
        <dbReference type="EMBL" id="BAT17467.1"/>
    </source>
</evidence>
<reference evidence="2" key="1">
    <citation type="journal article" date="2005" name="Nature">
        <title>The map-based sequence of the rice genome.</title>
        <authorList>
            <consortium name="International rice genome sequencing project (IRGSP)"/>
            <person name="Matsumoto T."/>
            <person name="Wu J."/>
            <person name="Kanamori H."/>
            <person name="Katayose Y."/>
            <person name="Fujisawa M."/>
            <person name="Namiki N."/>
            <person name="Mizuno H."/>
            <person name="Yamamoto K."/>
            <person name="Antonio B.A."/>
            <person name="Baba T."/>
            <person name="Sakata K."/>
            <person name="Nagamura Y."/>
            <person name="Aoki H."/>
            <person name="Arikawa K."/>
            <person name="Arita K."/>
            <person name="Bito T."/>
            <person name="Chiden Y."/>
            <person name="Fujitsuka N."/>
            <person name="Fukunaka R."/>
            <person name="Hamada M."/>
            <person name="Harada C."/>
            <person name="Hayashi A."/>
            <person name="Hijishita S."/>
            <person name="Honda M."/>
            <person name="Hosokawa S."/>
            <person name="Ichikawa Y."/>
            <person name="Idonuma A."/>
            <person name="Iijima M."/>
            <person name="Ikeda M."/>
            <person name="Ikeno M."/>
            <person name="Ito K."/>
            <person name="Ito S."/>
            <person name="Ito T."/>
            <person name="Ito Y."/>
            <person name="Ito Y."/>
            <person name="Iwabuchi A."/>
            <person name="Kamiya K."/>
            <person name="Karasawa W."/>
            <person name="Kurita K."/>
            <person name="Katagiri S."/>
            <person name="Kikuta A."/>
            <person name="Kobayashi H."/>
            <person name="Kobayashi N."/>
            <person name="Machita K."/>
            <person name="Maehara T."/>
            <person name="Masukawa M."/>
            <person name="Mizubayashi T."/>
            <person name="Mukai Y."/>
            <person name="Nagasaki H."/>
            <person name="Nagata Y."/>
            <person name="Naito S."/>
            <person name="Nakashima M."/>
            <person name="Nakama Y."/>
            <person name="Nakamichi Y."/>
            <person name="Nakamura M."/>
            <person name="Meguro A."/>
            <person name="Negishi M."/>
            <person name="Ohta I."/>
            <person name="Ohta T."/>
            <person name="Okamoto M."/>
            <person name="Ono N."/>
            <person name="Saji S."/>
            <person name="Sakaguchi M."/>
            <person name="Sakai K."/>
            <person name="Shibata M."/>
            <person name="Shimokawa T."/>
            <person name="Song J."/>
            <person name="Takazaki Y."/>
            <person name="Terasawa K."/>
            <person name="Tsugane M."/>
            <person name="Tsuji K."/>
            <person name="Ueda S."/>
            <person name="Waki K."/>
            <person name="Yamagata H."/>
            <person name="Yamamoto M."/>
            <person name="Yamamoto S."/>
            <person name="Yamane H."/>
            <person name="Yoshiki S."/>
            <person name="Yoshihara R."/>
            <person name="Yukawa K."/>
            <person name="Zhong H."/>
            <person name="Yano M."/>
            <person name="Yuan Q."/>
            <person name="Ouyang S."/>
            <person name="Liu J."/>
            <person name="Jones K.M."/>
            <person name="Gansberger K."/>
            <person name="Moffat K."/>
            <person name="Hill J."/>
            <person name="Bera J."/>
            <person name="Fadrosh D."/>
            <person name="Jin S."/>
            <person name="Johri S."/>
            <person name="Kim M."/>
            <person name="Overton L."/>
            <person name="Reardon M."/>
            <person name="Tsitrin T."/>
            <person name="Vuong H."/>
            <person name="Weaver B."/>
            <person name="Ciecko A."/>
            <person name="Tallon L."/>
            <person name="Jackson J."/>
            <person name="Pai G."/>
            <person name="Aken S.V."/>
            <person name="Utterback T."/>
            <person name="Reidmuller S."/>
            <person name="Feldblyum T."/>
            <person name="Hsiao J."/>
            <person name="Zismann V."/>
            <person name="Iobst S."/>
            <person name="de Vazeille A.R."/>
            <person name="Buell C.R."/>
            <person name="Ying K."/>
            <person name="Li Y."/>
            <person name="Lu T."/>
            <person name="Huang Y."/>
            <person name="Zhao Q."/>
            <person name="Feng Q."/>
            <person name="Zhang L."/>
            <person name="Zhu J."/>
            <person name="Weng Q."/>
            <person name="Mu J."/>
            <person name="Lu Y."/>
            <person name="Fan D."/>
            <person name="Liu Y."/>
            <person name="Guan J."/>
            <person name="Zhang Y."/>
            <person name="Yu S."/>
            <person name="Liu X."/>
            <person name="Zhang Y."/>
            <person name="Hong G."/>
            <person name="Han B."/>
            <person name="Choisne N."/>
            <person name="Demange N."/>
            <person name="Orjeda G."/>
            <person name="Samain S."/>
            <person name="Cattolico L."/>
            <person name="Pelletier E."/>
            <person name="Couloux A."/>
            <person name="Segurens B."/>
            <person name="Wincker P."/>
            <person name="D'Hont A."/>
            <person name="Scarpelli C."/>
            <person name="Weissenbach J."/>
            <person name="Salanoubat M."/>
            <person name="Quetier F."/>
            <person name="Yu Y."/>
            <person name="Kim H.R."/>
            <person name="Rambo T."/>
            <person name="Currie J."/>
            <person name="Collura K."/>
            <person name="Luo M."/>
            <person name="Yang T."/>
            <person name="Ammiraju J.S.S."/>
            <person name="Engler F."/>
            <person name="Soderlund C."/>
            <person name="Wing R.A."/>
            <person name="Palmer L.E."/>
            <person name="de la Bastide M."/>
            <person name="Spiegel L."/>
            <person name="Nascimento L."/>
            <person name="Zutavern T."/>
            <person name="O'Shaughnessy A."/>
            <person name="Dike S."/>
            <person name="Dedhia N."/>
            <person name="Preston R."/>
            <person name="Balija V."/>
            <person name="McCombie W.R."/>
            <person name="Chow T."/>
            <person name="Chen H."/>
            <person name="Chung M."/>
            <person name="Chen C."/>
            <person name="Shaw J."/>
            <person name="Wu H."/>
            <person name="Hsiao K."/>
            <person name="Chao Y."/>
            <person name="Chu M."/>
            <person name="Cheng C."/>
            <person name="Hour A."/>
            <person name="Lee P."/>
            <person name="Lin S."/>
            <person name="Lin Y."/>
            <person name="Liou J."/>
            <person name="Liu S."/>
            <person name="Hsing Y."/>
            <person name="Raghuvanshi S."/>
            <person name="Mohanty A."/>
            <person name="Bharti A.K."/>
            <person name="Gaur A."/>
            <person name="Gupta V."/>
            <person name="Kumar D."/>
            <person name="Ravi V."/>
            <person name="Vij S."/>
            <person name="Kapur A."/>
            <person name="Khurana P."/>
            <person name="Khurana P."/>
            <person name="Khurana J.P."/>
            <person name="Tyagi A.K."/>
            <person name="Gaikwad K."/>
            <person name="Singh A."/>
            <person name="Dalal V."/>
            <person name="Srivastava S."/>
            <person name="Dixit A."/>
            <person name="Pal A.K."/>
            <person name="Ghazi I.A."/>
            <person name="Yadav M."/>
            <person name="Pandit A."/>
            <person name="Bhargava A."/>
            <person name="Sureshbabu K."/>
            <person name="Batra K."/>
            <person name="Sharma T.R."/>
            <person name="Mohapatra T."/>
            <person name="Singh N.K."/>
            <person name="Messing J."/>
            <person name="Nelson A.B."/>
            <person name="Fuks G."/>
            <person name="Kavchok S."/>
            <person name="Keizer G."/>
            <person name="Linton E."/>
            <person name="Llaca V."/>
            <person name="Song R."/>
            <person name="Tanyolac B."/>
            <person name="Young S."/>
            <person name="Ho-Il K."/>
            <person name="Hahn J.H."/>
            <person name="Sangsakoo G."/>
            <person name="Vanavichit A."/>
            <person name="de Mattos Luiz.A.T."/>
            <person name="Zimmer P.D."/>
            <person name="Malone G."/>
            <person name="Dellagostin O."/>
            <person name="de Oliveira A.C."/>
            <person name="Bevan M."/>
            <person name="Bancroft I."/>
            <person name="Minx P."/>
            <person name="Cordum H."/>
            <person name="Wilson R."/>
            <person name="Cheng Z."/>
            <person name="Jin W."/>
            <person name="Jiang J."/>
            <person name="Leong S.A."/>
            <person name="Iwama H."/>
            <person name="Gojobori T."/>
            <person name="Itoh T."/>
            <person name="Niimura Y."/>
            <person name="Fujii Y."/>
            <person name="Habara T."/>
            <person name="Sakai H."/>
            <person name="Sato Y."/>
            <person name="Wilson G."/>
            <person name="Kumar K."/>
            <person name="McCouch S."/>
            <person name="Juretic N."/>
            <person name="Hoen D."/>
            <person name="Wright S."/>
            <person name="Bruskiewich R."/>
            <person name="Bureau T."/>
            <person name="Miyao A."/>
            <person name="Hirochika H."/>
            <person name="Nishikawa T."/>
            <person name="Kadowaki K."/>
            <person name="Sugiura M."/>
            <person name="Burr B."/>
            <person name="Sasaki T."/>
        </authorList>
    </citation>
    <scope>NUCLEOTIDE SEQUENCE [LARGE SCALE GENOMIC DNA]</scope>
    <source>
        <strain evidence="2">cv. Nipponbare</strain>
    </source>
</reference>
<dbReference type="EMBL" id="AP014968">
    <property type="protein sequence ID" value="BAT17467.1"/>
    <property type="molecule type" value="Genomic_DNA"/>
</dbReference>
<organism evidence="1 2">
    <name type="scientific">Oryza sativa subsp. japonica</name>
    <name type="common">Rice</name>
    <dbReference type="NCBI Taxonomy" id="39947"/>
    <lineage>
        <taxon>Eukaryota</taxon>
        <taxon>Viridiplantae</taxon>
        <taxon>Streptophyta</taxon>
        <taxon>Embryophyta</taxon>
        <taxon>Tracheophyta</taxon>
        <taxon>Spermatophyta</taxon>
        <taxon>Magnoliopsida</taxon>
        <taxon>Liliopsida</taxon>
        <taxon>Poales</taxon>
        <taxon>Poaceae</taxon>
        <taxon>BOP clade</taxon>
        <taxon>Oryzoideae</taxon>
        <taxon>Oryzeae</taxon>
        <taxon>Oryzinae</taxon>
        <taxon>Oryza</taxon>
        <taxon>Oryza sativa</taxon>
    </lineage>
</organism>
<name>A0A0P0YAS7_ORYSJ</name>
<keyword evidence="2" id="KW-1185">Reference proteome</keyword>
<sequence length="74" mass="8613">HLIFKVFCNTCKKPIKASQYAVHAGITPAVILVQIQRLDFVILYYCRCNRTVKCEHIVYRSVLLILHESRVPEL</sequence>
<dbReference type="AlphaFoldDB" id="A0A0P0YAS7"/>
<reference evidence="1 2" key="2">
    <citation type="journal article" date="2013" name="Plant Cell Physiol.">
        <title>Rice Annotation Project Database (RAP-DB): an integrative and interactive database for rice genomics.</title>
        <authorList>
            <person name="Sakai H."/>
            <person name="Lee S.S."/>
            <person name="Tanaka T."/>
            <person name="Numa H."/>
            <person name="Kim J."/>
            <person name="Kawahara Y."/>
            <person name="Wakimoto H."/>
            <person name="Yang C.C."/>
            <person name="Iwamoto M."/>
            <person name="Abe T."/>
            <person name="Yamada Y."/>
            <person name="Muto A."/>
            <person name="Inokuchi H."/>
            <person name="Ikemura T."/>
            <person name="Matsumoto T."/>
            <person name="Sasaki T."/>
            <person name="Itoh T."/>
        </authorList>
    </citation>
    <scope>NUCLEOTIDE SEQUENCE [LARGE SCALE GENOMIC DNA]</scope>
    <source>
        <strain evidence="2">cv. Nipponbare</strain>
    </source>
</reference>
<dbReference type="Gramene" id="Os12t0536200-01">
    <property type="protein sequence ID" value="Os12t0536200-01"/>
    <property type="gene ID" value="Os12g0536200"/>
</dbReference>
<proteinExistence type="predicted"/>
<protein>
    <submittedName>
        <fullName evidence="1">Os12g0536200 protein</fullName>
    </submittedName>
</protein>
<gene>
    <name evidence="1" type="ordered locus">Os12g0536200</name>
    <name evidence="1" type="ORF">OSNPB_120536200</name>
</gene>
<evidence type="ECO:0000313" key="2">
    <source>
        <dbReference type="Proteomes" id="UP000059680"/>
    </source>
</evidence>
<dbReference type="Proteomes" id="UP000059680">
    <property type="component" value="Chromosome 12"/>
</dbReference>
<dbReference type="PaxDb" id="39947-A0A0P0YAS7"/>